<dbReference type="Pfam" id="PF04012">
    <property type="entry name" value="PspA_IM30"/>
    <property type="match status" value="1"/>
</dbReference>
<dbReference type="PANTHER" id="PTHR31088">
    <property type="entry name" value="MEMBRANE-ASSOCIATED PROTEIN VIPP1, CHLOROPLASTIC"/>
    <property type="match status" value="1"/>
</dbReference>
<name>A0ABN2JP86_9ACTN</name>
<dbReference type="Proteomes" id="UP001501057">
    <property type="component" value="Unassembled WGS sequence"/>
</dbReference>
<sequence length="187" mass="20370">MDTTVRDQQGTLAHLRRALADLATNRRRVELQLGRLQQQAAQLDATAAERVGAGDDEGARSALARKVTMEKAIGDLAERHATLLADEQKLTATADQVQTQIEDFRIRKDTLVARESAATAKTEMHRINRDQGAIAGDLDDVERHTREAEATAAAYDELADPTDAANWDKAFGSLDEGEGRGPKSLPQ</sequence>
<proteinExistence type="inferred from homology"/>
<evidence type="ECO:0000256" key="1">
    <source>
        <dbReference type="ARBA" id="ARBA00043985"/>
    </source>
</evidence>
<reference evidence="4 5" key="1">
    <citation type="journal article" date="2019" name="Int. J. Syst. Evol. Microbiol.">
        <title>The Global Catalogue of Microorganisms (GCM) 10K type strain sequencing project: providing services to taxonomists for standard genome sequencing and annotation.</title>
        <authorList>
            <consortium name="The Broad Institute Genomics Platform"/>
            <consortium name="The Broad Institute Genome Sequencing Center for Infectious Disease"/>
            <person name="Wu L."/>
            <person name="Ma J."/>
        </authorList>
    </citation>
    <scope>NUCLEOTIDE SEQUENCE [LARGE SCALE GENOMIC DNA]</scope>
    <source>
        <strain evidence="4 5">JCM 13518</strain>
    </source>
</reference>
<dbReference type="EMBL" id="BAAAME010000002">
    <property type="protein sequence ID" value="GAA1733607.1"/>
    <property type="molecule type" value="Genomic_DNA"/>
</dbReference>
<dbReference type="InterPro" id="IPR007157">
    <property type="entry name" value="PspA_VIPP1"/>
</dbReference>
<evidence type="ECO:0000313" key="5">
    <source>
        <dbReference type="Proteomes" id="UP001501057"/>
    </source>
</evidence>
<protein>
    <recommendedName>
        <fullName evidence="6">PspA/IM30 family protein</fullName>
    </recommendedName>
</protein>
<comment type="caution">
    <text evidence="4">The sequence shown here is derived from an EMBL/GenBank/DDBJ whole genome shotgun (WGS) entry which is preliminary data.</text>
</comment>
<feature type="region of interest" description="Disordered" evidence="3">
    <location>
        <begin position="152"/>
        <end position="187"/>
    </location>
</feature>
<comment type="similarity">
    <text evidence="1">Belongs to the PspA/Vipp/IM30 family.</text>
</comment>
<dbReference type="PANTHER" id="PTHR31088:SF6">
    <property type="entry name" value="PHAGE SHOCK PROTEIN A"/>
    <property type="match status" value="1"/>
</dbReference>
<keyword evidence="2" id="KW-0175">Coiled coil</keyword>
<evidence type="ECO:0000256" key="3">
    <source>
        <dbReference type="SAM" id="MobiDB-lite"/>
    </source>
</evidence>
<feature type="coiled-coil region" evidence="2">
    <location>
        <begin position="12"/>
        <end position="46"/>
    </location>
</feature>
<organism evidence="4 5">
    <name type="scientific">Aeromicrobium alkaliterrae</name>
    <dbReference type="NCBI Taxonomy" id="302168"/>
    <lineage>
        <taxon>Bacteria</taxon>
        <taxon>Bacillati</taxon>
        <taxon>Actinomycetota</taxon>
        <taxon>Actinomycetes</taxon>
        <taxon>Propionibacteriales</taxon>
        <taxon>Nocardioidaceae</taxon>
        <taxon>Aeromicrobium</taxon>
    </lineage>
</organism>
<evidence type="ECO:0000256" key="2">
    <source>
        <dbReference type="SAM" id="Coils"/>
    </source>
</evidence>
<accession>A0ABN2JP86</accession>
<evidence type="ECO:0008006" key="6">
    <source>
        <dbReference type="Google" id="ProtNLM"/>
    </source>
</evidence>
<evidence type="ECO:0000313" key="4">
    <source>
        <dbReference type="EMBL" id="GAA1733607.1"/>
    </source>
</evidence>
<gene>
    <name evidence="4" type="ORF">GCM10009710_12900</name>
</gene>
<keyword evidence="5" id="KW-1185">Reference proteome</keyword>